<accession>A0A371F7J4</accession>
<dbReference type="EMBL" id="QJKJ01010239">
    <property type="protein sequence ID" value="RDX74261.1"/>
    <property type="molecule type" value="Genomic_DNA"/>
</dbReference>
<keyword evidence="9 12" id="KW-0472">Membrane</keyword>
<dbReference type="InterPro" id="IPR046956">
    <property type="entry name" value="RLP23-like"/>
</dbReference>
<evidence type="ECO:0000256" key="11">
    <source>
        <dbReference type="ARBA" id="ARBA00023180"/>
    </source>
</evidence>
<evidence type="ECO:0000256" key="8">
    <source>
        <dbReference type="ARBA" id="ARBA00022989"/>
    </source>
</evidence>
<organism evidence="16 17">
    <name type="scientific">Mucuna pruriens</name>
    <name type="common">Velvet bean</name>
    <name type="synonym">Dolichos pruriens</name>
    <dbReference type="NCBI Taxonomy" id="157652"/>
    <lineage>
        <taxon>Eukaryota</taxon>
        <taxon>Viridiplantae</taxon>
        <taxon>Streptophyta</taxon>
        <taxon>Embryophyta</taxon>
        <taxon>Tracheophyta</taxon>
        <taxon>Spermatophyta</taxon>
        <taxon>Magnoliopsida</taxon>
        <taxon>eudicotyledons</taxon>
        <taxon>Gunneridae</taxon>
        <taxon>Pentapetalae</taxon>
        <taxon>rosids</taxon>
        <taxon>fabids</taxon>
        <taxon>Fabales</taxon>
        <taxon>Fabaceae</taxon>
        <taxon>Papilionoideae</taxon>
        <taxon>50 kb inversion clade</taxon>
        <taxon>NPAAA clade</taxon>
        <taxon>indigoferoid/millettioid clade</taxon>
        <taxon>Phaseoleae</taxon>
        <taxon>Mucuna</taxon>
    </lineage>
</organism>
<feature type="signal peptide" evidence="13">
    <location>
        <begin position="1"/>
        <end position="22"/>
    </location>
</feature>
<dbReference type="PANTHER" id="PTHR48063:SF98">
    <property type="entry name" value="LRR RECEPTOR-LIKE SERINE_THREONINE-PROTEIN KINASE FLS2"/>
    <property type="match status" value="1"/>
</dbReference>
<dbReference type="Pfam" id="PF08263">
    <property type="entry name" value="LRRNT_2"/>
    <property type="match status" value="1"/>
</dbReference>
<dbReference type="FunFam" id="3.80.10.10:FF:000041">
    <property type="entry name" value="LRR receptor-like serine/threonine-protein kinase ERECTA"/>
    <property type="match status" value="1"/>
</dbReference>
<dbReference type="SUPFAM" id="SSF52047">
    <property type="entry name" value="RNI-like"/>
    <property type="match status" value="1"/>
</dbReference>
<feature type="chain" id="PRO_5016671242" evidence="13">
    <location>
        <begin position="23"/>
        <end position="791"/>
    </location>
</feature>
<keyword evidence="11" id="KW-0325">Glycoprotein</keyword>
<evidence type="ECO:0000256" key="4">
    <source>
        <dbReference type="ARBA" id="ARBA00022614"/>
    </source>
</evidence>
<feature type="non-terminal residue" evidence="16">
    <location>
        <position position="1"/>
    </location>
</feature>
<dbReference type="PANTHER" id="PTHR48063">
    <property type="entry name" value="LRR RECEPTOR-LIKE KINASE"/>
    <property type="match status" value="1"/>
</dbReference>
<name>A0A371F7J4_MUCPR</name>
<evidence type="ECO:0000259" key="15">
    <source>
        <dbReference type="Pfam" id="PF23598"/>
    </source>
</evidence>
<dbReference type="InterPro" id="IPR003591">
    <property type="entry name" value="Leu-rich_rpt_typical-subtyp"/>
</dbReference>
<comment type="similarity">
    <text evidence="2">Belongs to the RLP family.</text>
</comment>
<evidence type="ECO:0000256" key="6">
    <source>
        <dbReference type="ARBA" id="ARBA00022729"/>
    </source>
</evidence>
<feature type="non-terminal residue" evidence="16">
    <location>
        <position position="791"/>
    </location>
</feature>
<evidence type="ECO:0000256" key="10">
    <source>
        <dbReference type="ARBA" id="ARBA00023170"/>
    </source>
</evidence>
<reference evidence="16" key="1">
    <citation type="submission" date="2018-05" db="EMBL/GenBank/DDBJ databases">
        <title>Draft genome of Mucuna pruriens seed.</title>
        <authorList>
            <person name="Nnadi N.E."/>
            <person name="Vos R."/>
            <person name="Hasami M.H."/>
            <person name="Devisetty U.K."/>
            <person name="Aguiy J.C."/>
        </authorList>
    </citation>
    <scope>NUCLEOTIDE SEQUENCE [LARGE SCALE GENOMIC DNA]</scope>
    <source>
        <strain evidence="16">JCA_2017</strain>
    </source>
</reference>
<dbReference type="GO" id="GO:0005886">
    <property type="term" value="C:plasma membrane"/>
    <property type="evidence" value="ECO:0007669"/>
    <property type="project" value="UniProtKB-SubCell"/>
</dbReference>
<dbReference type="SMART" id="SM00369">
    <property type="entry name" value="LRR_TYP"/>
    <property type="match status" value="7"/>
</dbReference>
<comment type="subcellular location">
    <subcellularLocation>
        <location evidence="1">Cell membrane</location>
        <topology evidence="1">Single-pass type I membrane protein</topology>
    </subcellularLocation>
</comment>
<dbReference type="InterPro" id="IPR055414">
    <property type="entry name" value="LRR_R13L4/SHOC2-like"/>
</dbReference>
<evidence type="ECO:0000256" key="5">
    <source>
        <dbReference type="ARBA" id="ARBA00022692"/>
    </source>
</evidence>
<comment type="caution">
    <text evidence="16">The sequence shown here is derived from an EMBL/GenBank/DDBJ whole genome shotgun (WGS) entry which is preliminary data.</text>
</comment>
<keyword evidence="7" id="KW-0677">Repeat</keyword>
<evidence type="ECO:0000256" key="1">
    <source>
        <dbReference type="ARBA" id="ARBA00004251"/>
    </source>
</evidence>
<keyword evidence="10" id="KW-0675">Receptor</keyword>
<evidence type="ECO:0000256" key="13">
    <source>
        <dbReference type="SAM" id="SignalP"/>
    </source>
</evidence>
<dbReference type="Pfam" id="PF13855">
    <property type="entry name" value="LRR_8"/>
    <property type="match status" value="1"/>
</dbReference>
<dbReference type="PROSITE" id="PS51450">
    <property type="entry name" value="LRR"/>
    <property type="match status" value="1"/>
</dbReference>
<dbReference type="FunFam" id="3.80.10.10:FF:000129">
    <property type="entry name" value="Leucine-rich repeat receptor-like kinase"/>
    <property type="match status" value="1"/>
</dbReference>
<protein>
    <submittedName>
        <fullName evidence="16">Receptor-like protein 12</fullName>
    </submittedName>
</protein>
<dbReference type="STRING" id="157652.A0A371F7J4"/>
<evidence type="ECO:0000256" key="3">
    <source>
        <dbReference type="ARBA" id="ARBA00022475"/>
    </source>
</evidence>
<keyword evidence="17" id="KW-1185">Reference proteome</keyword>
<proteinExistence type="inferred from homology"/>
<gene>
    <name evidence="16" type="primary">RLP12</name>
    <name evidence="16" type="ORF">CR513_46015</name>
</gene>
<evidence type="ECO:0000313" key="17">
    <source>
        <dbReference type="Proteomes" id="UP000257109"/>
    </source>
</evidence>
<feature type="domain" description="Leucine-rich repeat-containing N-terminal plant-type" evidence="14">
    <location>
        <begin position="31"/>
        <end position="68"/>
    </location>
</feature>
<evidence type="ECO:0000256" key="2">
    <source>
        <dbReference type="ARBA" id="ARBA00009592"/>
    </source>
</evidence>
<dbReference type="SUPFAM" id="SSF52058">
    <property type="entry name" value="L domain-like"/>
    <property type="match status" value="1"/>
</dbReference>
<feature type="transmembrane region" description="Helical" evidence="12">
    <location>
        <begin position="744"/>
        <end position="767"/>
    </location>
</feature>
<evidence type="ECO:0000256" key="12">
    <source>
        <dbReference type="SAM" id="Phobius"/>
    </source>
</evidence>
<keyword evidence="4" id="KW-0433">Leucine-rich repeat</keyword>
<keyword evidence="6 13" id="KW-0732">Signal</keyword>
<dbReference type="Proteomes" id="UP000257109">
    <property type="component" value="Unassembled WGS sequence"/>
</dbReference>
<dbReference type="InterPro" id="IPR032675">
    <property type="entry name" value="LRR_dom_sf"/>
</dbReference>
<keyword evidence="5 12" id="KW-0812">Transmembrane</keyword>
<dbReference type="InterPro" id="IPR001611">
    <property type="entry name" value="Leu-rich_rpt"/>
</dbReference>
<evidence type="ECO:0000256" key="9">
    <source>
        <dbReference type="ARBA" id="ARBA00023136"/>
    </source>
</evidence>
<dbReference type="OrthoDB" id="8731593at2759"/>
<feature type="domain" description="Disease resistance R13L4/SHOC-2-like LRR" evidence="15">
    <location>
        <begin position="88"/>
        <end position="254"/>
    </location>
</feature>
<sequence length="791" mass="87629">MFCFRLCLVCVLTVLCISSCVGSYHTNKCAETDKQALLNLKHGFADGRNILSSWNGEDCCKWKGISCNNLTGRVTTLDLPLQLGGNIDSSICKLQHLTFLDLSFNDLEGEIPKCIGSLGRLIELYLAGNELVGSVPYTLANLSNLQNLDLQYNYNNLVVDDLEWLSHLSNLRYLALSYINLSRAIDWTSSISKIPYLVELYLVSCGLPQVNPKSIPHMNSSATLQILDLSGNELNSSMSWVLNVSKVLTRLDLSYNSLHSVPDGFANMISLQYLDLSHNELSGTLPYTIGQLYNLTFLSLSSNKLNGIISEAHLFNLSRLETLYVNQNSLSFNLNPNQVPPFQLQHLFASSCILGPQFPTWLKYQRKLVALQISNTSIKGMFPKWLWGISSSLEYLNVSHNKLNGVLPKPLSSIKGTYFSTWDFSFNNFSGPLPPFPELNALLVSNNMFSGSLSSFCAMSPKSFEFGKQYGKIPSLTLCKSLRVIDFGDNIVEGTVPTWIGHNLHGLIVLSLRGNKIQGSIPISLCKILSLQVLDLSTNNITGKIPECLSRITALSNIEFRRRTIFYYRNGYDDDASSSSSVDETILAWKGQNRAYGKNLGLMTFIDLSGNHLTGGIPQSLTTLMALAGLNLSRNNLTGFIPNNIGHMERLESLDLSINHLCGRMPASFSNLSFLSYMNLSFNNLSGEIPVSIQLQSFDASTYVGNIGLCGPPLINRCPGDVVPPIGRVDKNVTNEEEGQLINFGFYISLGLGFFVGFLGVCGTLLIKSSWRHAYFQFFNNINDWIFVSIV</sequence>
<dbReference type="Gene3D" id="3.80.10.10">
    <property type="entry name" value="Ribonuclease Inhibitor"/>
    <property type="match status" value="3"/>
</dbReference>
<evidence type="ECO:0000313" key="16">
    <source>
        <dbReference type="EMBL" id="RDX74261.1"/>
    </source>
</evidence>
<evidence type="ECO:0000259" key="14">
    <source>
        <dbReference type="Pfam" id="PF08263"/>
    </source>
</evidence>
<dbReference type="InterPro" id="IPR013210">
    <property type="entry name" value="LRR_N_plant-typ"/>
</dbReference>
<dbReference type="PRINTS" id="PR00019">
    <property type="entry name" value="LEURICHRPT"/>
</dbReference>
<dbReference type="FunFam" id="3.80.10.10:FF:000111">
    <property type="entry name" value="LRR receptor-like serine/threonine-protein kinase ERECTA"/>
    <property type="match status" value="1"/>
</dbReference>
<dbReference type="AlphaFoldDB" id="A0A371F7J4"/>
<evidence type="ECO:0000256" key="7">
    <source>
        <dbReference type="ARBA" id="ARBA00022737"/>
    </source>
</evidence>
<keyword evidence="3" id="KW-1003">Cell membrane</keyword>
<dbReference type="Pfam" id="PF00560">
    <property type="entry name" value="LRR_1"/>
    <property type="match status" value="5"/>
</dbReference>
<keyword evidence="8 12" id="KW-1133">Transmembrane helix</keyword>
<dbReference type="Pfam" id="PF23598">
    <property type="entry name" value="LRR_14"/>
    <property type="match status" value="1"/>
</dbReference>